<dbReference type="Pfam" id="PF00076">
    <property type="entry name" value="RRM_1"/>
    <property type="match status" value="1"/>
</dbReference>
<dbReference type="Gene3D" id="3.30.70.330">
    <property type="match status" value="1"/>
</dbReference>
<feature type="region of interest" description="Disordered" evidence="2">
    <location>
        <begin position="317"/>
        <end position="422"/>
    </location>
</feature>
<proteinExistence type="predicted"/>
<dbReference type="SUPFAM" id="SSF54928">
    <property type="entry name" value="RNA-binding domain, RBD"/>
    <property type="match status" value="1"/>
</dbReference>
<dbReference type="Proteomes" id="UP000355283">
    <property type="component" value="Unassembled WGS sequence"/>
</dbReference>
<sequence>MGMASTEDKSMNAKERRLLRRAQERAKAASGASSIPATSNPPGVVLSKNGKKNVTRKPETSEEPNPQVDTASSAQDSGSLNAKQRRLLKRAQERAAGQAGNNIPPKPLSNNCASLEEQSSDVSSKKRRRIHENPHIVFVGQLSFDTSAHELREHLEKGGVTGPIHVRLLTEKGSNKSRGQAFVTLIDAENQYKCLSLHHSKLKNRVINVERSCGGRNLDKRKGKLQALRGEQREAIEATCDRIVKEKIEAGELLPGELDEQAVKLLTRYDGHTAVGILEAYCAEDRARLRNPSAYFMMLAKRVIEEGVEAVLADTATSKSGREAEVWKRGDEAGAKEGEEEVKKGEGETRIVEKGNASAGAREEAEDGTDSEEEEEERGWGAPLHEGLVGREVRNERGRPGRRGGMSNIGSQRAGGAERRLASGDNYDISQVFGSVRGRGGFRGLASVGRGGGR</sequence>
<feature type="compositionally biased region" description="Polar residues" evidence="2">
    <location>
        <begin position="63"/>
        <end position="82"/>
    </location>
</feature>
<feature type="region of interest" description="Disordered" evidence="2">
    <location>
        <begin position="1"/>
        <end position="128"/>
    </location>
</feature>
<accession>A0A4D9D4A6</accession>
<comment type="caution">
    <text evidence="4">The sequence shown here is derived from an EMBL/GenBank/DDBJ whole genome shotgun (WGS) entry which is preliminary data.</text>
</comment>
<evidence type="ECO:0000256" key="1">
    <source>
        <dbReference type="PROSITE-ProRule" id="PRU00176"/>
    </source>
</evidence>
<feature type="compositionally biased region" description="Basic and acidic residues" evidence="2">
    <location>
        <begin position="388"/>
        <end position="399"/>
    </location>
</feature>
<evidence type="ECO:0000313" key="4">
    <source>
        <dbReference type="EMBL" id="TFJ86280.1"/>
    </source>
</evidence>
<keyword evidence="1" id="KW-0694">RNA-binding</keyword>
<feature type="compositionally biased region" description="Acidic residues" evidence="2">
    <location>
        <begin position="364"/>
        <end position="377"/>
    </location>
</feature>
<dbReference type="InterPro" id="IPR012677">
    <property type="entry name" value="Nucleotide-bd_a/b_plait_sf"/>
</dbReference>
<dbReference type="InterPro" id="IPR000504">
    <property type="entry name" value="RRM_dom"/>
</dbReference>
<feature type="compositionally biased region" description="Basic and acidic residues" evidence="2">
    <location>
        <begin position="320"/>
        <end position="353"/>
    </location>
</feature>
<feature type="compositionally biased region" description="Basic and acidic residues" evidence="2">
    <location>
        <begin position="1"/>
        <end position="27"/>
    </location>
</feature>
<reference evidence="4 5" key="1">
    <citation type="submission" date="2019-01" db="EMBL/GenBank/DDBJ databases">
        <title>Nuclear Genome Assembly of the Microalgal Biofuel strain Nannochloropsis salina CCMP1776.</title>
        <authorList>
            <person name="Hovde B."/>
        </authorList>
    </citation>
    <scope>NUCLEOTIDE SEQUENCE [LARGE SCALE GENOMIC DNA]</scope>
    <source>
        <strain evidence="4 5">CCMP1776</strain>
    </source>
</reference>
<dbReference type="PROSITE" id="PS50102">
    <property type="entry name" value="RRM"/>
    <property type="match status" value="1"/>
</dbReference>
<evidence type="ECO:0000313" key="5">
    <source>
        <dbReference type="Proteomes" id="UP000355283"/>
    </source>
</evidence>
<dbReference type="AlphaFoldDB" id="A0A4D9D4A6"/>
<feature type="domain" description="RRM" evidence="3">
    <location>
        <begin position="135"/>
        <end position="214"/>
    </location>
</feature>
<name>A0A4D9D4A6_9STRA</name>
<evidence type="ECO:0000259" key="3">
    <source>
        <dbReference type="PROSITE" id="PS50102"/>
    </source>
</evidence>
<dbReference type="CDD" id="cd21039">
    <property type="entry name" value="NURR"/>
    <property type="match status" value="1"/>
</dbReference>
<dbReference type="InterPro" id="IPR034228">
    <property type="entry name" value="Nop6_RRM"/>
</dbReference>
<protein>
    <recommendedName>
        <fullName evidence="3">RRM domain-containing protein</fullName>
    </recommendedName>
</protein>
<dbReference type="CDD" id="cd12400">
    <property type="entry name" value="RRM_Nop6"/>
    <property type="match status" value="1"/>
</dbReference>
<dbReference type="InterPro" id="IPR035979">
    <property type="entry name" value="RBD_domain_sf"/>
</dbReference>
<feature type="compositionally biased region" description="Polar residues" evidence="2">
    <location>
        <begin position="31"/>
        <end position="41"/>
    </location>
</feature>
<dbReference type="OrthoDB" id="439808at2759"/>
<feature type="compositionally biased region" description="Polar residues" evidence="2">
    <location>
        <begin position="108"/>
        <end position="122"/>
    </location>
</feature>
<dbReference type="EMBL" id="SDOX01000009">
    <property type="protein sequence ID" value="TFJ86280.1"/>
    <property type="molecule type" value="Genomic_DNA"/>
</dbReference>
<evidence type="ECO:0000256" key="2">
    <source>
        <dbReference type="SAM" id="MobiDB-lite"/>
    </source>
</evidence>
<keyword evidence="5" id="KW-1185">Reference proteome</keyword>
<organism evidence="4 5">
    <name type="scientific">Nannochloropsis salina CCMP1776</name>
    <dbReference type="NCBI Taxonomy" id="1027361"/>
    <lineage>
        <taxon>Eukaryota</taxon>
        <taxon>Sar</taxon>
        <taxon>Stramenopiles</taxon>
        <taxon>Ochrophyta</taxon>
        <taxon>Eustigmatophyceae</taxon>
        <taxon>Eustigmatales</taxon>
        <taxon>Monodopsidaceae</taxon>
        <taxon>Microchloropsis</taxon>
        <taxon>Microchloropsis salina</taxon>
    </lineage>
</organism>
<gene>
    <name evidence="4" type="ORF">NSK_002488</name>
</gene>
<dbReference type="GO" id="GO:0003723">
    <property type="term" value="F:RNA binding"/>
    <property type="evidence" value="ECO:0007669"/>
    <property type="project" value="UniProtKB-UniRule"/>
</dbReference>
<dbReference type="SMART" id="SM00360">
    <property type="entry name" value="RRM"/>
    <property type="match status" value="1"/>
</dbReference>